<dbReference type="EMBL" id="WHOC01000171">
    <property type="protein sequence ID" value="NOU90554.1"/>
    <property type="molecule type" value="Genomic_DNA"/>
</dbReference>
<name>A0ABX1ZCE5_9BACL</name>
<protein>
    <submittedName>
        <fullName evidence="1">Uncharacterized protein</fullName>
    </submittedName>
</protein>
<evidence type="ECO:0000313" key="2">
    <source>
        <dbReference type="Proteomes" id="UP000658690"/>
    </source>
</evidence>
<organism evidence="1 2">
    <name type="scientific">Paenibacillus germinis</name>
    <dbReference type="NCBI Taxonomy" id="2654979"/>
    <lineage>
        <taxon>Bacteria</taxon>
        <taxon>Bacillati</taxon>
        <taxon>Bacillota</taxon>
        <taxon>Bacilli</taxon>
        <taxon>Bacillales</taxon>
        <taxon>Paenibacillaceae</taxon>
        <taxon>Paenibacillus</taxon>
    </lineage>
</organism>
<gene>
    <name evidence="1" type="ORF">GC102_33180</name>
</gene>
<dbReference type="Proteomes" id="UP000658690">
    <property type="component" value="Unassembled WGS sequence"/>
</dbReference>
<proteinExistence type="predicted"/>
<evidence type="ECO:0000313" key="1">
    <source>
        <dbReference type="EMBL" id="NOU90554.1"/>
    </source>
</evidence>
<reference evidence="1 2" key="1">
    <citation type="submission" date="2019-10" db="EMBL/GenBank/DDBJ databases">
        <title>Description of Paenibacillus choica sp. nov.</title>
        <authorList>
            <person name="Carlier A."/>
            <person name="Qi S."/>
        </authorList>
    </citation>
    <scope>NUCLEOTIDE SEQUENCE [LARGE SCALE GENOMIC DNA]</scope>
    <source>
        <strain evidence="1 2">LMG 31460</strain>
    </source>
</reference>
<sequence>MIGRWIDSFLLYYKIHQSRRKQVYSRILRREWEQPKVTLPDQGTFEIETTFLALLNHFSPLQRTVFLLWEVFKFTIGETA</sequence>
<keyword evidence="2" id="KW-1185">Reference proteome</keyword>
<accession>A0ABX1ZCE5</accession>
<dbReference type="RefSeq" id="WP_171693327.1">
    <property type="nucleotide sequence ID" value="NZ_WHOC01000171.1"/>
</dbReference>
<comment type="caution">
    <text evidence="1">The sequence shown here is derived from an EMBL/GenBank/DDBJ whole genome shotgun (WGS) entry which is preliminary data.</text>
</comment>